<dbReference type="Gene3D" id="3.40.50.300">
    <property type="entry name" value="P-loop containing nucleotide triphosphate hydrolases"/>
    <property type="match status" value="1"/>
</dbReference>
<dbReference type="Gene3D" id="1.20.1050.90">
    <property type="entry name" value="RecF/RecN/SMC, N-terminal domain"/>
    <property type="match status" value="1"/>
</dbReference>
<dbReference type="AlphaFoldDB" id="A0A0G1ZF07"/>
<dbReference type="EMBL" id="LCRB01000006">
    <property type="protein sequence ID" value="KKW26447.1"/>
    <property type="molecule type" value="Genomic_DNA"/>
</dbReference>
<dbReference type="InterPro" id="IPR042174">
    <property type="entry name" value="RecF_2"/>
</dbReference>
<dbReference type="InterPro" id="IPR001238">
    <property type="entry name" value="DNA-binding_RecF"/>
</dbReference>
<evidence type="ECO:0000256" key="2">
    <source>
        <dbReference type="ARBA" id="ARBA00022705"/>
    </source>
</evidence>
<protein>
    <submittedName>
        <fullName evidence="6">Replication and repair protein RecF protein</fullName>
    </submittedName>
</protein>
<keyword evidence="2" id="KW-0235">DNA replication</keyword>
<dbReference type="PANTHER" id="PTHR32182">
    <property type="entry name" value="DNA REPLICATION AND REPAIR PROTEIN RECF"/>
    <property type="match status" value="1"/>
</dbReference>
<accession>A0A0G1ZF07</accession>
<evidence type="ECO:0000313" key="7">
    <source>
        <dbReference type="Proteomes" id="UP000034913"/>
    </source>
</evidence>
<dbReference type="PROSITE" id="PS00617">
    <property type="entry name" value="RECF_1"/>
    <property type="match status" value="1"/>
</dbReference>
<dbReference type="HAMAP" id="MF_00365">
    <property type="entry name" value="RecF"/>
    <property type="match status" value="1"/>
</dbReference>
<dbReference type="GO" id="GO:0006302">
    <property type="term" value="P:double-strand break repair"/>
    <property type="evidence" value="ECO:0007669"/>
    <property type="project" value="TreeGrafter"/>
</dbReference>
<evidence type="ECO:0000256" key="5">
    <source>
        <dbReference type="ARBA" id="ARBA00023125"/>
    </source>
</evidence>
<evidence type="ECO:0000256" key="3">
    <source>
        <dbReference type="ARBA" id="ARBA00022741"/>
    </source>
</evidence>
<proteinExistence type="inferred from homology"/>
<feature type="non-terminal residue" evidence="6">
    <location>
        <position position="270"/>
    </location>
</feature>
<keyword evidence="4" id="KW-0067">ATP-binding</keyword>
<dbReference type="GO" id="GO:0005524">
    <property type="term" value="F:ATP binding"/>
    <property type="evidence" value="ECO:0007669"/>
    <property type="project" value="UniProtKB-KW"/>
</dbReference>
<dbReference type="Proteomes" id="UP000034913">
    <property type="component" value="Unassembled WGS sequence"/>
</dbReference>
<comment type="caution">
    <text evidence="6">The sequence shown here is derived from an EMBL/GenBank/DDBJ whole genome shotgun (WGS) entry which is preliminary data.</text>
</comment>
<dbReference type="PANTHER" id="PTHR32182:SF0">
    <property type="entry name" value="DNA REPLICATION AND REPAIR PROTEIN RECF"/>
    <property type="match status" value="1"/>
</dbReference>
<sequence length="270" mass="30540">MVGPNTAGKSNLLEAIFLLSFGRSPRADLDREMVKKDEGKGNGIAFVAAVTEGSEERELEVAVTQTGKRFRVNGVGRRLGEFSRHFYTVLFSPEDLNLVIGSPDLRRRFVDLALSSVDGEYAHHLSEFDKVRKRRNRLLKAISKEEAREEDLGFWDAKLLEHGSPIQDKRKVFFNDLNSQLRDNQLLLSYLSSGLTAERLLSERGREIAAQTTLHGPHRDDFNFLREEGDEKRDLAAYGSRGEQRQAVLALKEAELEFVDKKIGSRPVLL</sequence>
<dbReference type="NCBIfam" id="TIGR00611">
    <property type="entry name" value="recf"/>
    <property type="match status" value="1"/>
</dbReference>
<keyword evidence="3" id="KW-0547">Nucleotide-binding</keyword>
<name>A0A0G1ZF07_UNCK3</name>
<keyword evidence="1" id="KW-0963">Cytoplasm</keyword>
<dbReference type="GO" id="GO:0006260">
    <property type="term" value="P:DNA replication"/>
    <property type="evidence" value="ECO:0007669"/>
    <property type="project" value="UniProtKB-KW"/>
</dbReference>
<dbReference type="GO" id="GO:0003697">
    <property type="term" value="F:single-stranded DNA binding"/>
    <property type="evidence" value="ECO:0007669"/>
    <property type="project" value="InterPro"/>
</dbReference>
<keyword evidence="5" id="KW-0238">DNA-binding</keyword>
<dbReference type="GO" id="GO:0000731">
    <property type="term" value="P:DNA synthesis involved in DNA repair"/>
    <property type="evidence" value="ECO:0007669"/>
    <property type="project" value="TreeGrafter"/>
</dbReference>
<evidence type="ECO:0000256" key="4">
    <source>
        <dbReference type="ARBA" id="ARBA00022840"/>
    </source>
</evidence>
<evidence type="ECO:0000313" key="6">
    <source>
        <dbReference type="EMBL" id="KKW26447.1"/>
    </source>
</evidence>
<reference evidence="6 7" key="1">
    <citation type="journal article" date="2015" name="Nature">
        <title>rRNA introns, odd ribosomes, and small enigmatic genomes across a large radiation of phyla.</title>
        <authorList>
            <person name="Brown C.T."/>
            <person name="Hug L.A."/>
            <person name="Thomas B.C."/>
            <person name="Sharon I."/>
            <person name="Castelle C.J."/>
            <person name="Singh A."/>
            <person name="Wilkins M.J."/>
            <person name="Williams K.H."/>
            <person name="Banfield J.F."/>
        </authorList>
    </citation>
    <scope>NUCLEOTIDE SEQUENCE [LARGE SCALE GENOMIC DNA]</scope>
</reference>
<dbReference type="SUPFAM" id="SSF52540">
    <property type="entry name" value="P-loop containing nucleoside triphosphate hydrolases"/>
    <property type="match status" value="1"/>
</dbReference>
<evidence type="ECO:0000256" key="1">
    <source>
        <dbReference type="ARBA" id="ARBA00022490"/>
    </source>
</evidence>
<dbReference type="InterPro" id="IPR018078">
    <property type="entry name" value="DNA-binding_RecF_CS"/>
</dbReference>
<organism evidence="6 7">
    <name type="scientific">candidate division Kazan bacterium GW2011_GWB1_52_7</name>
    <dbReference type="NCBI Taxonomy" id="1620414"/>
    <lineage>
        <taxon>Bacteria</taxon>
        <taxon>Bacteria division Kazan-3B-28</taxon>
    </lineage>
</organism>
<gene>
    <name evidence="6" type="ORF">VF00_C0006G0001</name>
</gene>
<dbReference type="InterPro" id="IPR027417">
    <property type="entry name" value="P-loop_NTPase"/>
</dbReference>